<dbReference type="GO" id="GO:0003677">
    <property type="term" value="F:DNA binding"/>
    <property type="evidence" value="ECO:0007669"/>
    <property type="project" value="InterPro"/>
</dbReference>
<gene>
    <name evidence="1" type="ORF">E0H92_21145</name>
</gene>
<sequence length="247" mass="28083">MPNERLRAAMVEHGLTHHALADELEVNVKTVERWVVGEKLPFPRNRHRLAVRLGRDESYLWPDALPRDRAAAVAESEVVRVYPHRSDVTMDEWRQLFESADEEIGVLVYAGLFLAEDAGLQRVLRKRAKAGARIRILIGDPRDARIAERGEEEGIGAALAAKIRNAIVLYRGLSEVPDVEFRVHRTVLYNSIFRADDRLFVNTHIYGLPAAQAPVWHLRKIPGGELARHYLDSFERVWDAATPMTES</sequence>
<protein>
    <submittedName>
        <fullName evidence="1">XRE family transcriptional regulator</fullName>
    </submittedName>
</protein>
<dbReference type="CDD" id="cd00093">
    <property type="entry name" value="HTH_XRE"/>
    <property type="match status" value="1"/>
</dbReference>
<dbReference type="EMBL" id="SJKC01000002">
    <property type="protein sequence ID" value="TCC38876.1"/>
    <property type="molecule type" value="Genomic_DNA"/>
</dbReference>
<evidence type="ECO:0000313" key="1">
    <source>
        <dbReference type="EMBL" id="TCC38876.1"/>
    </source>
</evidence>
<organism evidence="1 2">
    <name type="scientific">Kribbella speibonae</name>
    <dbReference type="NCBI Taxonomy" id="1572660"/>
    <lineage>
        <taxon>Bacteria</taxon>
        <taxon>Bacillati</taxon>
        <taxon>Actinomycetota</taxon>
        <taxon>Actinomycetes</taxon>
        <taxon>Propionibacteriales</taxon>
        <taxon>Kribbellaceae</taxon>
        <taxon>Kribbella</taxon>
    </lineage>
</organism>
<accession>A0A4R0J3S2</accession>
<dbReference type="Proteomes" id="UP000294225">
    <property type="component" value="Unassembled WGS sequence"/>
</dbReference>
<dbReference type="SUPFAM" id="SSF47413">
    <property type="entry name" value="lambda repressor-like DNA-binding domains"/>
    <property type="match status" value="1"/>
</dbReference>
<proteinExistence type="predicted"/>
<dbReference type="InterPro" id="IPR010982">
    <property type="entry name" value="Lambda_DNA-bd_dom_sf"/>
</dbReference>
<dbReference type="AlphaFoldDB" id="A0A4R0J3S2"/>
<dbReference type="Gene3D" id="1.10.260.40">
    <property type="entry name" value="lambda repressor-like DNA-binding domains"/>
    <property type="match status" value="1"/>
</dbReference>
<name>A0A4R0J3S2_9ACTN</name>
<comment type="caution">
    <text evidence="1">The sequence shown here is derived from an EMBL/GenBank/DDBJ whole genome shotgun (WGS) entry which is preliminary data.</text>
</comment>
<dbReference type="InterPro" id="IPR001387">
    <property type="entry name" value="Cro/C1-type_HTH"/>
</dbReference>
<evidence type="ECO:0000313" key="2">
    <source>
        <dbReference type="Proteomes" id="UP000294225"/>
    </source>
</evidence>
<reference evidence="1 2" key="1">
    <citation type="submission" date="2019-02" db="EMBL/GenBank/DDBJ databases">
        <title>Kribbella capetownensis sp. nov. and Kribbella speibonae sp. nov., isolated from soil.</title>
        <authorList>
            <person name="Curtis S.M."/>
            <person name="Norton I."/>
            <person name="Everest G.J."/>
            <person name="Meyers P.R."/>
        </authorList>
    </citation>
    <scope>NUCLEOTIDE SEQUENCE [LARGE SCALE GENOMIC DNA]</scope>
    <source>
        <strain evidence="1 2">YM55</strain>
    </source>
</reference>